<protein>
    <submittedName>
        <fullName evidence="8">Integrase</fullName>
    </submittedName>
</protein>
<dbReference type="InterPro" id="IPR011010">
    <property type="entry name" value="DNA_brk_join_enz"/>
</dbReference>
<gene>
    <name evidence="8" type="ORF">ABH943_009110</name>
</gene>
<dbReference type="InterPro" id="IPR013762">
    <property type="entry name" value="Integrase-like_cat_sf"/>
</dbReference>
<organism evidence="8 9">
    <name type="scientific">Caballeronia udeis</name>
    <dbReference type="NCBI Taxonomy" id="1232866"/>
    <lineage>
        <taxon>Bacteria</taxon>
        <taxon>Pseudomonadati</taxon>
        <taxon>Pseudomonadota</taxon>
        <taxon>Betaproteobacteria</taxon>
        <taxon>Burkholderiales</taxon>
        <taxon>Burkholderiaceae</taxon>
        <taxon>Caballeronia</taxon>
    </lineage>
</organism>
<comment type="caution">
    <text evidence="8">The sequence shown here is derived from an EMBL/GenBank/DDBJ whole genome shotgun (WGS) entry which is preliminary data.</text>
</comment>
<evidence type="ECO:0000256" key="5">
    <source>
        <dbReference type="PROSITE-ProRule" id="PRU01248"/>
    </source>
</evidence>
<evidence type="ECO:0000313" key="9">
    <source>
        <dbReference type="Proteomes" id="UP001620514"/>
    </source>
</evidence>
<evidence type="ECO:0000256" key="2">
    <source>
        <dbReference type="ARBA" id="ARBA00022908"/>
    </source>
</evidence>
<dbReference type="InterPro" id="IPR002104">
    <property type="entry name" value="Integrase_catalytic"/>
</dbReference>
<keyword evidence="9" id="KW-1185">Reference proteome</keyword>
<sequence length="643" mass="72576">MPRSRNFKAAPIHIPPRANAHCPEQEYAGFASSLRGSMKLGASRLNEMRRFMRRWPDLQAWFAEPLTVRVGNVSAREQYGLDAQLSHIARPYLLFLGLRGFVQFDYPWLLASSPLFVPEVAGQMGIDLGIGALRADAQRLGFGKIGMDATVRWAVSRVMLHTGCLDASRLNGDHVQGLREAVAAFLASRDLVAFYPSASRNFEAFRKSWTLRVNQLELLLFHRGQLDTPPKKFMRSIKERKSVLPRMQEVVDRWLVARSTTDRPLSVKRFELALYRFMVWLNDNRPAIPSFAQVTRDDVLHYLVVLSEQPTPRTGQPLGPLARRGHVSALSQFFRNTAAWEWDDTPCRPLLGIGDIPKIPVRVPRFIPADELARLMVAVGNLECPYQRTALLVARWTGARKGEIQRLSIDCLDSYPDGTPRLRLPAGKTYHERVVPLHEEAATELRELIAHRDRGRERALTDELTGAPTRYVFMAHGRLLSCAYLFQVSLKRACEAAGLVDENGCRTVSPHRFRHTVGTQLAERGAKLHTIMSILGHRSPAMSLVYAQISDREVLRDYKSVLEPGSIIAGPAAEQLRSGALPKTSVDWLKCNFFKTELELGHCLRLPAEGPCECDMYLACARFVTTPAYAPRLRERRKLEMTL</sequence>
<dbReference type="Proteomes" id="UP001620514">
    <property type="component" value="Unassembled WGS sequence"/>
</dbReference>
<dbReference type="InterPro" id="IPR050090">
    <property type="entry name" value="Tyrosine_recombinase_XerCD"/>
</dbReference>
<dbReference type="PANTHER" id="PTHR30349">
    <property type="entry name" value="PHAGE INTEGRASE-RELATED"/>
    <property type="match status" value="1"/>
</dbReference>
<dbReference type="Pfam" id="PF00589">
    <property type="entry name" value="Phage_integrase"/>
    <property type="match status" value="1"/>
</dbReference>
<accession>A0ABW8MZ99</accession>
<evidence type="ECO:0000256" key="4">
    <source>
        <dbReference type="ARBA" id="ARBA00023172"/>
    </source>
</evidence>
<dbReference type="PROSITE" id="PS51900">
    <property type="entry name" value="CB"/>
    <property type="match status" value="1"/>
</dbReference>
<dbReference type="EMBL" id="JBIYDN010000082">
    <property type="protein sequence ID" value="MFK4449061.1"/>
    <property type="molecule type" value="Genomic_DNA"/>
</dbReference>
<feature type="domain" description="Core-binding (CB)" evidence="7">
    <location>
        <begin position="245"/>
        <end position="338"/>
    </location>
</feature>
<dbReference type="SUPFAM" id="SSF56349">
    <property type="entry name" value="DNA breaking-rejoining enzymes"/>
    <property type="match status" value="1"/>
</dbReference>
<dbReference type="CDD" id="cd00796">
    <property type="entry name" value="INT_Rci_Hp1_C"/>
    <property type="match status" value="1"/>
</dbReference>
<dbReference type="PANTHER" id="PTHR30349:SF41">
    <property type="entry name" value="INTEGRASE_RECOMBINASE PROTEIN MJ0367-RELATED"/>
    <property type="match status" value="1"/>
</dbReference>
<dbReference type="InterPro" id="IPR044068">
    <property type="entry name" value="CB"/>
</dbReference>
<evidence type="ECO:0000313" key="8">
    <source>
        <dbReference type="EMBL" id="MFK4449061.1"/>
    </source>
</evidence>
<reference evidence="8 9" key="2">
    <citation type="submission" date="2024-11" db="EMBL/GenBank/DDBJ databases">
        <title>Using genomics to understand microbial adaptation to soil warming.</title>
        <authorList>
            <person name="Deangelis K.M. PhD."/>
        </authorList>
    </citation>
    <scope>NUCLEOTIDE SEQUENCE [LARGE SCALE GENOMIC DNA]</scope>
    <source>
        <strain evidence="8 9">GAS97</strain>
    </source>
</reference>
<comment type="similarity">
    <text evidence="1">Belongs to the 'phage' integrase family.</text>
</comment>
<evidence type="ECO:0000256" key="3">
    <source>
        <dbReference type="ARBA" id="ARBA00023125"/>
    </source>
</evidence>
<dbReference type="Gene3D" id="1.10.443.10">
    <property type="entry name" value="Intergrase catalytic core"/>
    <property type="match status" value="1"/>
</dbReference>
<dbReference type="PROSITE" id="PS51898">
    <property type="entry name" value="TYR_RECOMBINASE"/>
    <property type="match status" value="1"/>
</dbReference>
<evidence type="ECO:0000259" key="7">
    <source>
        <dbReference type="PROSITE" id="PS51900"/>
    </source>
</evidence>
<keyword evidence="2" id="KW-0229">DNA integration</keyword>
<feature type="non-terminal residue" evidence="8">
    <location>
        <position position="643"/>
    </location>
</feature>
<proteinExistence type="inferred from homology"/>
<keyword evidence="3 5" id="KW-0238">DNA-binding</keyword>
<feature type="domain" description="Tyr recombinase" evidence="6">
    <location>
        <begin position="362"/>
        <end position="560"/>
    </location>
</feature>
<reference evidence="8 9" key="1">
    <citation type="submission" date="2024-10" db="EMBL/GenBank/DDBJ databases">
        <authorList>
            <person name="Deangelis K."/>
            <person name="Huntemann M."/>
            <person name="Clum A."/>
            <person name="Wang J."/>
            <person name="Palaniappan K."/>
            <person name="Ritter S."/>
            <person name="Chen I.-M."/>
            <person name="Stamatis D."/>
            <person name="Reddy T."/>
            <person name="O'Malley R."/>
            <person name="Daum C."/>
            <person name="Ng V."/>
            <person name="Ivanova N."/>
            <person name="Kyrpides N."/>
            <person name="Woyke T."/>
        </authorList>
    </citation>
    <scope>NUCLEOTIDE SEQUENCE [LARGE SCALE GENOMIC DNA]</scope>
    <source>
        <strain evidence="8 9">GAS97</strain>
    </source>
</reference>
<evidence type="ECO:0000256" key="1">
    <source>
        <dbReference type="ARBA" id="ARBA00008857"/>
    </source>
</evidence>
<name>A0ABW8MZ99_9BURK</name>
<keyword evidence="4" id="KW-0233">DNA recombination</keyword>
<evidence type="ECO:0000259" key="6">
    <source>
        <dbReference type="PROSITE" id="PS51898"/>
    </source>
</evidence>